<feature type="domain" description="F-box" evidence="1">
    <location>
        <begin position="26"/>
        <end position="79"/>
    </location>
</feature>
<proteinExistence type="predicted"/>
<organism evidence="2 3">
    <name type="scientific">Hericium alpestre</name>
    <dbReference type="NCBI Taxonomy" id="135208"/>
    <lineage>
        <taxon>Eukaryota</taxon>
        <taxon>Fungi</taxon>
        <taxon>Dikarya</taxon>
        <taxon>Basidiomycota</taxon>
        <taxon>Agaricomycotina</taxon>
        <taxon>Agaricomycetes</taxon>
        <taxon>Russulales</taxon>
        <taxon>Hericiaceae</taxon>
        <taxon>Hericium</taxon>
    </lineage>
</organism>
<sequence>MIDEELEAMHLALCSLRTHRNTLTPISGLPLEILAWILQLHANDQPPSKRDLGWIRVTHVCRLWRDAALHHPALWANVTTEPGSRWLDLMLERAKSGPLSYRQVKCGKDSKDFLSHVLPHLFPRIHSFSVDDTPEAVSVVAQSLKFAAPMLDALELIVVSPPGRHHRSLLPEGIFDNNSPVLRRLHLKGIRVAWSVPILRGLTHLHIEEEGNPNHTHGLDGGFFHALKGLPALEILYLANVLPDEVLSLDNGSVPLLRLRSLTLVGEGPSRLYVLGRLEIPSSCRLRLQCEYYNESELEACLPMLCGHFSATPDPFHTLSLVDIDETRTDLKLWRESNIRDSSTLHPPVDPDLVISASCPTEPYRPLDPLEIMCDTLPLSDIRTILIQRREFTMRGDQWKRLFAANCQKVNNVFMSKELEAMDLCRVLSTRLGNAQGTAFTPDQLFLPDLKLLSLQSVNLGYCTGWHDKFVDVGDVFVNTFNMRRTRGRAISTIRLGRGCVVSAAQLNALRDIVYVELNPDVVLELPEASVAGSR</sequence>
<dbReference type="OrthoDB" id="2856616at2759"/>
<comment type="caution">
    <text evidence="2">The sequence shown here is derived from an EMBL/GenBank/DDBJ whole genome shotgun (WGS) entry which is preliminary data.</text>
</comment>
<protein>
    <recommendedName>
        <fullName evidence="1">F-box domain-containing protein</fullName>
    </recommendedName>
</protein>
<gene>
    <name evidence="2" type="ORF">EWM64_g6274</name>
</gene>
<reference evidence="2 3" key="1">
    <citation type="submission" date="2019-02" db="EMBL/GenBank/DDBJ databases">
        <title>Genome sequencing of the rare red list fungi Hericium alpestre (H. flagellum).</title>
        <authorList>
            <person name="Buettner E."/>
            <person name="Kellner H."/>
        </authorList>
    </citation>
    <scope>NUCLEOTIDE SEQUENCE [LARGE SCALE GENOMIC DNA]</scope>
    <source>
        <strain evidence="2 3">DSM 108284</strain>
    </source>
</reference>
<dbReference type="InterPro" id="IPR001810">
    <property type="entry name" value="F-box_dom"/>
</dbReference>
<dbReference type="EMBL" id="SFCI01000835">
    <property type="protein sequence ID" value="TFY77738.1"/>
    <property type="molecule type" value="Genomic_DNA"/>
</dbReference>
<accession>A0A4Y9ZW74</accession>
<dbReference type="Gene3D" id="1.20.1280.50">
    <property type="match status" value="1"/>
</dbReference>
<dbReference type="Proteomes" id="UP000298061">
    <property type="component" value="Unassembled WGS sequence"/>
</dbReference>
<dbReference type="AlphaFoldDB" id="A0A4Y9ZW74"/>
<evidence type="ECO:0000259" key="1">
    <source>
        <dbReference type="Pfam" id="PF12937"/>
    </source>
</evidence>
<name>A0A4Y9ZW74_9AGAM</name>
<keyword evidence="3" id="KW-1185">Reference proteome</keyword>
<dbReference type="Pfam" id="PF12937">
    <property type="entry name" value="F-box-like"/>
    <property type="match status" value="1"/>
</dbReference>
<evidence type="ECO:0000313" key="2">
    <source>
        <dbReference type="EMBL" id="TFY77738.1"/>
    </source>
</evidence>
<evidence type="ECO:0000313" key="3">
    <source>
        <dbReference type="Proteomes" id="UP000298061"/>
    </source>
</evidence>